<evidence type="ECO:0000256" key="2">
    <source>
        <dbReference type="SAM" id="SignalP"/>
    </source>
</evidence>
<organism evidence="3 4">
    <name type="scientific">Hymenobacter elongatus</name>
    <dbReference type="NCBI Taxonomy" id="877208"/>
    <lineage>
        <taxon>Bacteria</taxon>
        <taxon>Pseudomonadati</taxon>
        <taxon>Bacteroidota</taxon>
        <taxon>Cytophagia</taxon>
        <taxon>Cytophagales</taxon>
        <taxon>Hymenobacteraceae</taxon>
        <taxon>Hymenobacter</taxon>
    </lineage>
</organism>
<proteinExistence type="predicted"/>
<protein>
    <recommendedName>
        <fullName evidence="5">YtxH domain-containing protein</fullName>
    </recommendedName>
</protein>
<feature type="region of interest" description="Disordered" evidence="1">
    <location>
        <begin position="238"/>
        <end position="302"/>
    </location>
</feature>
<dbReference type="RefSeq" id="WP_135498176.1">
    <property type="nucleotide sequence ID" value="NZ_SRLD01000023.1"/>
</dbReference>
<feature type="chain" id="PRO_5021479786" description="YtxH domain-containing protein" evidence="2">
    <location>
        <begin position="26"/>
        <end position="302"/>
    </location>
</feature>
<feature type="compositionally biased region" description="Basic and acidic residues" evidence="1">
    <location>
        <begin position="281"/>
        <end position="302"/>
    </location>
</feature>
<dbReference type="OrthoDB" id="875515at2"/>
<keyword evidence="4" id="KW-1185">Reference proteome</keyword>
<reference evidence="3 4" key="1">
    <citation type="submission" date="2019-04" db="EMBL/GenBank/DDBJ databases">
        <authorList>
            <person name="Feng G."/>
            <person name="Zhang J."/>
            <person name="Zhu H."/>
        </authorList>
    </citation>
    <scope>NUCLEOTIDE SEQUENCE [LARGE SCALE GENOMIC DNA]</scope>
    <source>
        <strain evidence="3 4">JCM 17223</strain>
    </source>
</reference>
<sequence>MFKKNLTIHALATLLLLGGTTLTQTSCSQADKKEVSQESDQAYEDFKTFVSTAETQVDNVAGKAEADYERETSDMKAEFDAKVASVDKYADQYDDTRRQEIEQLRTRYTTAYDKRDMAWKSRPTSVEGTSMGSGSTARIYQSEAPQYSGLTAGTIRGTYEAFTARVNENENRYGIEDWRAVNADWRALDERYDQIKSEVSTADRAEIAKEKLKYAAFKSYDKTEARVAQGADAVGAGAQNVANETRDERQDVSNAASNTGSDVKAATRSVGRKIGDAAQKVGEKTKEGYKEVKSEVKNTDND</sequence>
<dbReference type="Proteomes" id="UP000297739">
    <property type="component" value="Unassembled WGS sequence"/>
</dbReference>
<gene>
    <name evidence="3" type="ORF">E5J99_12660</name>
</gene>
<accession>A0A4Z0PJH4</accession>
<dbReference type="EMBL" id="SRLD01000023">
    <property type="protein sequence ID" value="TGE15448.1"/>
    <property type="molecule type" value="Genomic_DNA"/>
</dbReference>
<evidence type="ECO:0000256" key="1">
    <source>
        <dbReference type="SAM" id="MobiDB-lite"/>
    </source>
</evidence>
<comment type="caution">
    <text evidence="3">The sequence shown here is derived from an EMBL/GenBank/DDBJ whole genome shotgun (WGS) entry which is preliminary data.</text>
</comment>
<name>A0A4Z0PJH4_9BACT</name>
<keyword evidence="2" id="KW-0732">Signal</keyword>
<dbReference type="AlphaFoldDB" id="A0A4Z0PJH4"/>
<evidence type="ECO:0000313" key="4">
    <source>
        <dbReference type="Proteomes" id="UP000297739"/>
    </source>
</evidence>
<evidence type="ECO:0008006" key="5">
    <source>
        <dbReference type="Google" id="ProtNLM"/>
    </source>
</evidence>
<evidence type="ECO:0000313" key="3">
    <source>
        <dbReference type="EMBL" id="TGE15448.1"/>
    </source>
</evidence>
<feature type="signal peptide" evidence="2">
    <location>
        <begin position="1"/>
        <end position="25"/>
    </location>
</feature>
<feature type="compositionally biased region" description="Polar residues" evidence="1">
    <location>
        <begin position="252"/>
        <end position="261"/>
    </location>
</feature>